<dbReference type="FunCoup" id="A0A1U8AAS7">
    <property type="interactions" value="1142"/>
</dbReference>
<keyword evidence="8" id="KW-1185">Reference proteome</keyword>
<evidence type="ECO:0000313" key="9">
    <source>
        <dbReference type="RefSeq" id="XP_010258771.1"/>
    </source>
</evidence>
<evidence type="ECO:0000313" key="8">
    <source>
        <dbReference type="Proteomes" id="UP000189703"/>
    </source>
</evidence>
<evidence type="ECO:0000256" key="3">
    <source>
        <dbReference type="ARBA" id="ARBA00022989"/>
    </source>
</evidence>
<evidence type="ECO:0000256" key="1">
    <source>
        <dbReference type="ARBA" id="ARBA00004167"/>
    </source>
</evidence>
<proteinExistence type="predicted"/>
<feature type="region of interest" description="Disordered" evidence="5">
    <location>
        <begin position="467"/>
        <end position="512"/>
    </location>
</feature>
<evidence type="ECO:0000256" key="4">
    <source>
        <dbReference type="ARBA" id="ARBA00023136"/>
    </source>
</evidence>
<evidence type="ECO:0000256" key="2">
    <source>
        <dbReference type="ARBA" id="ARBA00022692"/>
    </source>
</evidence>
<dbReference type="PANTHER" id="PTHR47666:SF1">
    <property type="entry name" value="PROTEIN VASCULAR ASSOCIATED DEATH 1, CHLOROPLASTIC"/>
    <property type="match status" value="1"/>
</dbReference>
<dbReference type="eggNOG" id="KOG1032">
    <property type="taxonomic scope" value="Eukaryota"/>
</dbReference>
<evidence type="ECO:0000256" key="6">
    <source>
        <dbReference type="SAM" id="Phobius"/>
    </source>
</evidence>
<evidence type="ECO:0000259" key="7">
    <source>
        <dbReference type="PROSITE" id="PS51778"/>
    </source>
</evidence>
<dbReference type="AlphaFoldDB" id="A0A1U8AAS7"/>
<dbReference type="GeneID" id="104598421"/>
<dbReference type="Gene3D" id="2.30.29.30">
    <property type="entry name" value="Pleckstrin-homology domain (PH domain)/Phosphotyrosine-binding domain (PTB)"/>
    <property type="match status" value="1"/>
</dbReference>
<dbReference type="KEGG" id="nnu:104598421"/>
<name>A0A1U8AAS7_NELNU</name>
<reference evidence="9" key="1">
    <citation type="submission" date="2025-08" db="UniProtKB">
        <authorList>
            <consortium name="RefSeq"/>
        </authorList>
    </citation>
    <scope>IDENTIFICATION</scope>
</reference>
<dbReference type="InterPro" id="IPR004182">
    <property type="entry name" value="GRAM"/>
</dbReference>
<feature type="domain" description="VASt" evidence="7">
    <location>
        <begin position="290"/>
        <end position="461"/>
    </location>
</feature>
<protein>
    <submittedName>
        <fullName evidence="9">Protein VASCULAR ASSOCIATED DEATH 1, chloroplastic-like</fullName>
    </submittedName>
</protein>
<dbReference type="STRING" id="4432.A0A1U8AAS7"/>
<evidence type="ECO:0000256" key="5">
    <source>
        <dbReference type="SAM" id="MobiDB-lite"/>
    </source>
</evidence>
<accession>A0A1U8AAS7</accession>
<feature type="compositionally biased region" description="Low complexity" evidence="5">
    <location>
        <begin position="13"/>
        <end position="39"/>
    </location>
</feature>
<feature type="transmembrane region" description="Helical" evidence="6">
    <location>
        <begin position="551"/>
        <end position="574"/>
    </location>
</feature>
<sequence>MAVASPSKEKAEPSQSIESIPSSPLVSKSGSDSGSETSSLGVVDPSDRNEQSDSSVNHRKDVEIQSAASLRSEEYRQLFRLPPDEVLVQDFNCALQENILLQGHMYLFVHHICFYSNIFGFETKKIITFHEVTCVRKAKTAAIFPNAIEILAGGKKYFFASFLSRDEAYRLIVDGWAQHNDRVNAQIDCQESKSDNGSQDALVIFENSKSFKRQTNDLYSMDRNKDSRVLEECNRLSNGEDDISVSTRHSETLENGEEDLEPVANAETLLSRKPFIWKPEDANAPKIPECYTLVAESKFPIQLEEFFNLFFSDEAVNFLESFHTRCGAKEFRCTSWYEEQFGYARDVSFQHPIKLYFGARYGHCQGIQKVRVYRDRHMIVETSQEISDVPYGDYFRVQGLWDVKSTGDEGNSYCILHVYINVAFSKKTMWRGKIEQSTADECRDAYSIWINNAHELLKQKHLTRQEDRAANGVETDAAQVDRHTKIEESSEGLHDARNHAGHPQLASDSMDSNRQFGNPLQGILNDTTSVSSLSKELLTTLCSYLRSRSHLPLILVITSVLILLLMQLSIVVLLTRAPQVHIIPQVDYINSIGSRGNGAEEIALLEKRVHLLSDEMVVVGTRLEKLHQEYLELKARLHDLKQFKKQR</sequence>
<gene>
    <name evidence="9" type="primary">LOC104598421</name>
</gene>
<feature type="compositionally biased region" description="Basic and acidic residues" evidence="5">
    <location>
        <begin position="479"/>
        <end position="498"/>
    </location>
</feature>
<comment type="subcellular location">
    <subcellularLocation>
        <location evidence="1">Membrane</location>
        <topology evidence="1">Single-pass membrane protein</topology>
    </subcellularLocation>
</comment>
<dbReference type="CDD" id="cd13220">
    <property type="entry name" value="PH-GRAM_GRAMDC"/>
    <property type="match status" value="1"/>
</dbReference>
<dbReference type="PROSITE" id="PS51778">
    <property type="entry name" value="VAST"/>
    <property type="match status" value="1"/>
</dbReference>
<feature type="compositionally biased region" description="Basic and acidic residues" evidence="5">
    <location>
        <begin position="45"/>
        <end position="60"/>
    </location>
</feature>
<organism evidence="8 9">
    <name type="scientific">Nelumbo nucifera</name>
    <name type="common">Sacred lotus</name>
    <dbReference type="NCBI Taxonomy" id="4432"/>
    <lineage>
        <taxon>Eukaryota</taxon>
        <taxon>Viridiplantae</taxon>
        <taxon>Streptophyta</taxon>
        <taxon>Embryophyta</taxon>
        <taxon>Tracheophyta</taxon>
        <taxon>Spermatophyta</taxon>
        <taxon>Magnoliopsida</taxon>
        <taxon>Proteales</taxon>
        <taxon>Nelumbonaceae</taxon>
        <taxon>Nelumbo</taxon>
    </lineage>
</organism>
<dbReference type="OrthoDB" id="2162691at2759"/>
<dbReference type="GO" id="GO:0043069">
    <property type="term" value="P:negative regulation of programmed cell death"/>
    <property type="evidence" value="ECO:0000318"/>
    <property type="project" value="GO_Central"/>
</dbReference>
<keyword evidence="3 6" id="KW-1133">Transmembrane helix</keyword>
<dbReference type="InParanoid" id="A0A1U8AAS7"/>
<dbReference type="OMA" id="EWIEMAN"/>
<dbReference type="FunFam" id="2.30.29.30:FF:000008">
    <property type="entry name" value="GRAM domain containing 1B"/>
    <property type="match status" value="1"/>
</dbReference>
<dbReference type="InterPro" id="IPR031968">
    <property type="entry name" value="VASt"/>
</dbReference>
<keyword evidence="4 6" id="KW-0472">Membrane</keyword>
<dbReference type="SMART" id="SM00568">
    <property type="entry name" value="GRAM"/>
    <property type="match status" value="1"/>
</dbReference>
<feature type="region of interest" description="Disordered" evidence="5">
    <location>
        <begin position="1"/>
        <end position="60"/>
    </location>
</feature>
<dbReference type="RefSeq" id="XP_010258771.1">
    <property type="nucleotide sequence ID" value="XM_010260469.2"/>
</dbReference>
<dbReference type="Pfam" id="PF02893">
    <property type="entry name" value="GRAM"/>
    <property type="match status" value="1"/>
</dbReference>
<dbReference type="PANTHER" id="PTHR47666">
    <property type="entry name" value="PROTEIN VASCULAR ASSOCIATED DEATH 1, CHLOROPLASTIC"/>
    <property type="match status" value="1"/>
</dbReference>
<dbReference type="InterPro" id="IPR011993">
    <property type="entry name" value="PH-like_dom_sf"/>
</dbReference>
<dbReference type="GO" id="GO:0016020">
    <property type="term" value="C:membrane"/>
    <property type="evidence" value="ECO:0007669"/>
    <property type="project" value="UniProtKB-SubCell"/>
</dbReference>
<dbReference type="Pfam" id="PF16016">
    <property type="entry name" value="VASt"/>
    <property type="match status" value="1"/>
</dbReference>
<dbReference type="Proteomes" id="UP000189703">
    <property type="component" value="Unplaced"/>
</dbReference>
<keyword evidence="2 6" id="KW-0812">Transmembrane</keyword>